<dbReference type="AlphaFoldDB" id="A0A1W1XDF1"/>
<accession>A0A1W1XDF1</accession>
<gene>
    <name evidence="2" type="ORF">SAMN02745134_01486</name>
</gene>
<dbReference type="InterPro" id="IPR037208">
    <property type="entry name" value="Spo0E-like_sf"/>
</dbReference>
<reference evidence="2 3" key="1">
    <citation type="submission" date="2017-04" db="EMBL/GenBank/DDBJ databases">
        <authorList>
            <person name="Afonso C.L."/>
            <person name="Miller P.J."/>
            <person name="Scott M.A."/>
            <person name="Spackman E."/>
            <person name="Goraichik I."/>
            <person name="Dimitrov K.M."/>
            <person name="Suarez D.L."/>
            <person name="Swayne D.E."/>
        </authorList>
    </citation>
    <scope>NUCLEOTIDE SEQUENCE [LARGE SCALE GENOMIC DNA]</scope>
    <source>
        <strain evidence="2 3">DSM 12555</strain>
    </source>
</reference>
<dbReference type="GO" id="GO:0043937">
    <property type="term" value="P:regulation of sporulation"/>
    <property type="evidence" value="ECO:0007669"/>
    <property type="project" value="InterPro"/>
</dbReference>
<feature type="coiled-coil region" evidence="1">
    <location>
        <begin position="4"/>
        <end position="53"/>
    </location>
</feature>
<keyword evidence="1" id="KW-0175">Coiled coil</keyword>
<dbReference type="InterPro" id="IPR018540">
    <property type="entry name" value="Spo0E-like"/>
</dbReference>
<dbReference type="Proteomes" id="UP000192468">
    <property type="component" value="Unassembled WGS sequence"/>
</dbReference>
<organism evidence="2 3">
    <name type="scientific">Clostridium acidisoli DSM 12555</name>
    <dbReference type="NCBI Taxonomy" id="1121291"/>
    <lineage>
        <taxon>Bacteria</taxon>
        <taxon>Bacillati</taxon>
        <taxon>Bacillota</taxon>
        <taxon>Clostridia</taxon>
        <taxon>Eubacteriales</taxon>
        <taxon>Clostridiaceae</taxon>
        <taxon>Clostridium</taxon>
    </lineage>
</organism>
<dbReference type="RefSeq" id="WP_084114968.1">
    <property type="nucleotide sequence ID" value="NZ_FWXH01000003.1"/>
</dbReference>
<name>A0A1W1XDF1_9CLOT</name>
<sequence length="55" mass="6493">MTTLDEIIDKIEELRQLMHQLMNKKPLLTDPDLVALSQKLDKLLNEYNDLISRKI</sequence>
<dbReference type="Pfam" id="PF09388">
    <property type="entry name" value="SpoOE-like"/>
    <property type="match status" value="1"/>
</dbReference>
<dbReference type="EMBL" id="FWXH01000003">
    <property type="protein sequence ID" value="SMC21907.1"/>
    <property type="molecule type" value="Genomic_DNA"/>
</dbReference>
<dbReference type="SUPFAM" id="SSF140500">
    <property type="entry name" value="BAS1536-like"/>
    <property type="match status" value="1"/>
</dbReference>
<evidence type="ECO:0000313" key="2">
    <source>
        <dbReference type="EMBL" id="SMC21907.1"/>
    </source>
</evidence>
<dbReference type="OrthoDB" id="2991049at2"/>
<proteinExistence type="predicted"/>
<dbReference type="Gene3D" id="4.10.280.10">
    <property type="entry name" value="Helix-loop-helix DNA-binding domain"/>
    <property type="match status" value="1"/>
</dbReference>
<evidence type="ECO:0000256" key="1">
    <source>
        <dbReference type="SAM" id="Coils"/>
    </source>
</evidence>
<evidence type="ECO:0000313" key="3">
    <source>
        <dbReference type="Proteomes" id="UP000192468"/>
    </source>
</evidence>
<dbReference type="GO" id="GO:0046983">
    <property type="term" value="F:protein dimerization activity"/>
    <property type="evidence" value="ECO:0007669"/>
    <property type="project" value="InterPro"/>
</dbReference>
<protein>
    <submittedName>
        <fullName evidence="2">Spo0E like sporulation regulatory protein</fullName>
    </submittedName>
</protein>
<dbReference type="InterPro" id="IPR036638">
    <property type="entry name" value="HLH_DNA-bd_sf"/>
</dbReference>
<keyword evidence="3" id="KW-1185">Reference proteome</keyword>